<evidence type="ECO:0000256" key="7">
    <source>
        <dbReference type="ARBA" id="ARBA00022692"/>
    </source>
</evidence>
<evidence type="ECO:0000256" key="1">
    <source>
        <dbReference type="ARBA" id="ARBA00004257"/>
    </source>
</evidence>
<organism evidence="16 17">
    <name type="scientific">Taenia crassiceps</name>
    <dbReference type="NCBI Taxonomy" id="6207"/>
    <lineage>
        <taxon>Eukaryota</taxon>
        <taxon>Metazoa</taxon>
        <taxon>Spiralia</taxon>
        <taxon>Lophotrochozoa</taxon>
        <taxon>Platyhelminthes</taxon>
        <taxon>Cestoda</taxon>
        <taxon>Eucestoda</taxon>
        <taxon>Cyclophyllidea</taxon>
        <taxon>Taeniidae</taxon>
        <taxon>Taenia</taxon>
    </lineage>
</organism>
<evidence type="ECO:0000256" key="11">
    <source>
        <dbReference type="ARBA" id="ARBA00023136"/>
    </source>
</evidence>
<evidence type="ECO:0000256" key="12">
    <source>
        <dbReference type="ARBA" id="ARBA00023180"/>
    </source>
</evidence>
<keyword evidence="9 14" id="KW-1133">Transmembrane helix</keyword>
<evidence type="ECO:0000313" key="17">
    <source>
        <dbReference type="Proteomes" id="UP001651158"/>
    </source>
</evidence>
<evidence type="ECO:0000256" key="8">
    <source>
        <dbReference type="ARBA" id="ARBA00022782"/>
    </source>
</evidence>
<keyword evidence="11 14" id="KW-0472">Membrane</keyword>
<comment type="similarity">
    <text evidence="4 14">Belongs to the YIP1 family.</text>
</comment>
<dbReference type="InterPro" id="IPR051521">
    <property type="entry name" value="tRNA_Mod/Golgi_Maint"/>
</dbReference>
<comment type="function">
    <text evidence="13">Involved in the maintenance of the Golgi structure. May play a role in hematopoiesis.</text>
</comment>
<comment type="subcellular location">
    <subcellularLocation>
        <location evidence="3">Cell membrane</location>
        <topology evidence="3">Multi-pass membrane protein</topology>
    </subcellularLocation>
    <subcellularLocation>
        <location evidence="2">Cytoplasm</location>
    </subcellularLocation>
    <subcellularLocation>
        <location evidence="14">Golgi apparatus membrane</location>
        <topology evidence="14">Multi-pass membrane protein</topology>
    </subcellularLocation>
    <subcellularLocation>
        <location evidence="1">Golgi apparatus</location>
        <location evidence="1">cis-Golgi network membrane</location>
        <topology evidence="1">Multi-pass membrane protein</topology>
    </subcellularLocation>
</comment>
<feature type="domain" description="Yip1" evidence="15">
    <location>
        <begin position="98"/>
        <end position="242"/>
    </location>
</feature>
<keyword evidence="10" id="KW-0333">Golgi apparatus</keyword>
<feature type="transmembrane region" description="Helical" evidence="14">
    <location>
        <begin position="197"/>
        <end position="219"/>
    </location>
</feature>
<sequence>MPAKPLVIPEIMLPVHGDESPPTAVQRSNSRSNLGPSELFSAFSASVWSESKKRAESAYQNYAKIDSFRPYFDVEPREVLGRVLKSIDPRPPFSLTSSHDLYGPFMACLTLIAVLLFEMKLSDHKVQEGTLMGSAFLTCFGYWLAASGILLAACYFGKSTVTFTQILTLVGYALCSTCAILFVCAATHGGASEGLFFMLWVLVCGPAGAKMALIMWANIQESPYRIAGAVAAFALHMLFVLYLHFAYHAIVQDISNVIGNDGNWPSH</sequence>
<dbReference type="InterPro" id="IPR006977">
    <property type="entry name" value="Yip1_dom"/>
</dbReference>
<keyword evidence="8" id="KW-0221">Differentiation</keyword>
<reference evidence="16 17" key="1">
    <citation type="journal article" date="2022" name="Front. Cell. Infect. Microbiol.">
        <title>The Genomes of Two Strains of Taenia crassiceps the Animal Model for the Study of Human Cysticercosis.</title>
        <authorList>
            <person name="Bobes R.J."/>
            <person name="Estrada K."/>
            <person name="Rios-Valencia D.G."/>
            <person name="Calderon-Gallegos A."/>
            <person name="de la Torre P."/>
            <person name="Carrero J.C."/>
            <person name="Sanchez-Flores A."/>
            <person name="Laclette J.P."/>
        </authorList>
    </citation>
    <scope>NUCLEOTIDE SEQUENCE [LARGE SCALE GENOMIC DNA]</scope>
    <source>
        <strain evidence="16">WFUcys</strain>
    </source>
</reference>
<evidence type="ECO:0000313" key="16">
    <source>
        <dbReference type="EMBL" id="KAL5104506.1"/>
    </source>
</evidence>
<keyword evidence="5" id="KW-1003">Cell membrane</keyword>
<keyword evidence="17" id="KW-1185">Reference proteome</keyword>
<keyword evidence="12" id="KW-0325">Glycoprotein</keyword>
<evidence type="ECO:0000256" key="4">
    <source>
        <dbReference type="ARBA" id="ARBA00010596"/>
    </source>
</evidence>
<feature type="transmembrane region" description="Helical" evidence="14">
    <location>
        <begin position="226"/>
        <end position="247"/>
    </location>
</feature>
<dbReference type="EMBL" id="JAKROA010000012">
    <property type="protein sequence ID" value="KAL5104506.1"/>
    <property type="molecule type" value="Genomic_DNA"/>
</dbReference>
<dbReference type="PANTHER" id="PTHR15627">
    <property type="entry name" value="NATURAL KILLER CELL-SPECIFIC ANTIGEN KLIP1"/>
    <property type="match status" value="1"/>
</dbReference>
<accession>A0ABR4Q477</accession>
<comment type="caution">
    <text evidence="16">The sequence shown here is derived from an EMBL/GenBank/DDBJ whole genome shotgun (WGS) entry which is preliminary data.</text>
</comment>
<dbReference type="Pfam" id="PF04893">
    <property type="entry name" value="Yip1"/>
    <property type="match status" value="1"/>
</dbReference>
<dbReference type="PANTHER" id="PTHR15627:SF14">
    <property type="entry name" value="PROTEIN YIPF3"/>
    <property type="match status" value="1"/>
</dbReference>
<feature type="transmembrane region" description="Helical" evidence="14">
    <location>
        <begin position="101"/>
        <end position="119"/>
    </location>
</feature>
<evidence type="ECO:0000256" key="2">
    <source>
        <dbReference type="ARBA" id="ARBA00004496"/>
    </source>
</evidence>
<name>A0ABR4Q477_9CEST</name>
<feature type="transmembrane region" description="Helical" evidence="14">
    <location>
        <begin position="169"/>
        <end position="191"/>
    </location>
</feature>
<feature type="transmembrane region" description="Helical" evidence="14">
    <location>
        <begin position="131"/>
        <end position="157"/>
    </location>
</feature>
<dbReference type="Proteomes" id="UP001651158">
    <property type="component" value="Unassembled WGS sequence"/>
</dbReference>
<evidence type="ECO:0000256" key="3">
    <source>
        <dbReference type="ARBA" id="ARBA00004651"/>
    </source>
</evidence>
<evidence type="ECO:0000256" key="10">
    <source>
        <dbReference type="ARBA" id="ARBA00023034"/>
    </source>
</evidence>
<keyword evidence="6" id="KW-0963">Cytoplasm</keyword>
<protein>
    <recommendedName>
        <fullName evidence="14">Protein YIPF</fullName>
    </recommendedName>
</protein>
<evidence type="ECO:0000259" key="15">
    <source>
        <dbReference type="Pfam" id="PF04893"/>
    </source>
</evidence>
<evidence type="ECO:0000256" key="6">
    <source>
        <dbReference type="ARBA" id="ARBA00022490"/>
    </source>
</evidence>
<proteinExistence type="inferred from homology"/>
<evidence type="ECO:0000256" key="5">
    <source>
        <dbReference type="ARBA" id="ARBA00022475"/>
    </source>
</evidence>
<gene>
    <name evidence="16" type="ORF">TcWFU_007537</name>
</gene>
<keyword evidence="7 14" id="KW-0812">Transmembrane</keyword>
<evidence type="ECO:0000256" key="9">
    <source>
        <dbReference type="ARBA" id="ARBA00022989"/>
    </source>
</evidence>
<evidence type="ECO:0000256" key="14">
    <source>
        <dbReference type="RuleBase" id="RU361264"/>
    </source>
</evidence>
<evidence type="ECO:0000256" key="13">
    <source>
        <dbReference type="ARBA" id="ARBA00024809"/>
    </source>
</evidence>